<protein>
    <submittedName>
        <fullName evidence="2">Uncharacterized protein</fullName>
    </submittedName>
</protein>
<name>A0A0B2WHP4_METAS</name>
<keyword evidence="1" id="KW-1133">Transmembrane helix</keyword>
<comment type="caution">
    <text evidence="2">The sequence shown here is derived from an EMBL/GenBank/DDBJ whole genome shotgun (WGS) entry which is preliminary data.</text>
</comment>
<sequence length="200" mass="22493">MDSYSLKTGTLVVYAARRLTASKCERTKRGGNLSLLFMILFFFLPALGSSLPKQIELPEDLACFARVASYFLDYDFQITRILGITTIEGLTKLDEVFPSFESRLSNMPSGSVIIQEVDGFPYFNHIEIDDGFDPYRVNTVHSKSVTLPFNFQAQSAIYSIPAKTFFNDEGFRQVPFFNSRFTSSQPATHVEDAPIVESPP</sequence>
<keyword evidence="1" id="KW-0472">Membrane</keyword>
<reference evidence="2 3" key="1">
    <citation type="journal article" date="2014" name="Proc. Natl. Acad. Sci. U.S.A.">
        <title>Trajectory and genomic determinants of fungal-pathogen speciation and host adaptation.</title>
        <authorList>
            <person name="Hu X."/>
            <person name="Xiao G."/>
            <person name="Zheng P."/>
            <person name="Shang Y."/>
            <person name="Su Y."/>
            <person name="Zhang X."/>
            <person name="Liu X."/>
            <person name="Zhan S."/>
            <person name="St Leger R.J."/>
            <person name="Wang C."/>
        </authorList>
    </citation>
    <scope>NUCLEOTIDE SEQUENCE [LARGE SCALE GENOMIC DNA]</scope>
    <source>
        <strain evidence="2 3">ARSEF 1941</strain>
    </source>
</reference>
<dbReference type="Proteomes" id="UP000030816">
    <property type="component" value="Unassembled WGS sequence"/>
</dbReference>
<evidence type="ECO:0000313" key="3">
    <source>
        <dbReference type="Proteomes" id="UP000030816"/>
    </source>
</evidence>
<dbReference type="AlphaFoldDB" id="A0A0B2WHP4"/>
<keyword evidence="1" id="KW-0812">Transmembrane</keyword>
<dbReference type="GeneID" id="63741053"/>
<evidence type="ECO:0000313" key="2">
    <source>
        <dbReference type="EMBL" id="KHN95541.1"/>
    </source>
</evidence>
<keyword evidence="3" id="KW-1185">Reference proteome</keyword>
<organism evidence="2 3">
    <name type="scientific">Metarhizium album (strain ARSEF 1941)</name>
    <dbReference type="NCBI Taxonomy" id="1081103"/>
    <lineage>
        <taxon>Eukaryota</taxon>
        <taxon>Fungi</taxon>
        <taxon>Dikarya</taxon>
        <taxon>Ascomycota</taxon>
        <taxon>Pezizomycotina</taxon>
        <taxon>Sordariomycetes</taxon>
        <taxon>Hypocreomycetidae</taxon>
        <taxon>Hypocreales</taxon>
        <taxon>Clavicipitaceae</taxon>
        <taxon>Metarhizium</taxon>
    </lineage>
</organism>
<feature type="transmembrane region" description="Helical" evidence="1">
    <location>
        <begin position="33"/>
        <end position="51"/>
    </location>
</feature>
<dbReference type="HOGENOM" id="CLU_1366522_0_0_1"/>
<proteinExistence type="predicted"/>
<evidence type="ECO:0000256" key="1">
    <source>
        <dbReference type="SAM" id="Phobius"/>
    </source>
</evidence>
<dbReference type="RefSeq" id="XP_040676607.1">
    <property type="nucleotide sequence ID" value="XM_040825396.1"/>
</dbReference>
<dbReference type="EMBL" id="AZHE01000022">
    <property type="protein sequence ID" value="KHN95541.1"/>
    <property type="molecule type" value="Genomic_DNA"/>
</dbReference>
<accession>A0A0B2WHP4</accession>
<gene>
    <name evidence="2" type="ORF">MAM_06598</name>
</gene>